<evidence type="ECO:0000313" key="3">
    <source>
        <dbReference type="EMBL" id="MBC6465889.1"/>
    </source>
</evidence>
<evidence type="ECO:0000256" key="2">
    <source>
        <dbReference type="SAM" id="Phobius"/>
    </source>
</evidence>
<feature type="transmembrane region" description="Helical" evidence="2">
    <location>
        <begin position="12"/>
        <end position="30"/>
    </location>
</feature>
<gene>
    <name evidence="3" type="ORF">HKK74_10320</name>
</gene>
<keyword evidence="2" id="KW-0812">Transmembrane</keyword>
<evidence type="ECO:0000256" key="1">
    <source>
        <dbReference type="SAM" id="MobiDB-lite"/>
    </source>
</evidence>
<evidence type="ECO:0000313" key="4">
    <source>
        <dbReference type="Proteomes" id="UP000805614"/>
    </source>
</evidence>
<keyword evidence="2" id="KW-1133">Transmembrane helix</keyword>
<feature type="transmembrane region" description="Helical" evidence="2">
    <location>
        <begin position="96"/>
        <end position="114"/>
    </location>
</feature>
<reference evidence="3 4" key="1">
    <citation type="submission" date="2020-06" db="EMBL/GenBank/DDBJ databases">
        <title>Actinomadura xiongansis sp. nov., isolated from soil of Baiyangdian.</title>
        <authorList>
            <person name="Zhang X."/>
        </authorList>
    </citation>
    <scope>NUCLEOTIDE SEQUENCE [LARGE SCALE GENOMIC DNA]</scope>
    <source>
        <strain evidence="3 4">HBUM206468</strain>
    </source>
</reference>
<feature type="transmembrane region" description="Helical" evidence="2">
    <location>
        <begin position="68"/>
        <end position="90"/>
    </location>
</feature>
<keyword evidence="2" id="KW-0472">Membrane</keyword>
<dbReference type="EMBL" id="JABVEC010000006">
    <property type="protein sequence ID" value="MBC6465889.1"/>
    <property type="molecule type" value="Genomic_DNA"/>
</dbReference>
<organism evidence="3 4">
    <name type="scientific">Actinomadura alba</name>
    <dbReference type="NCBI Taxonomy" id="406431"/>
    <lineage>
        <taxon>Bacteria</taxon>
        <taxon>Bacillati</taxon>
        <taxon>Actinomycetota</taxon>
        <taxon>Actinomycetes</taxon>
        <taxon>Streptosporangiales</taxon>
        <taxon>Thermomonosporaceae</taxon>
        <taxon>Actinomadura</taxon>
    </lineage>
</organism>
<sequence>MQSSDARILRGAAIPAGLVGVAAVLLALPLTGSKGAVGAAIATVVVLGFFTISHVAVGLAAKVSPQTMMLAALSSYVLKILAVMLLISVLDGVTIWNPKVFGWTVLALIAAWIGGEIRTTLKTRTPYVDESGETPGDAASEVSEAPADRSR</sequence>
<keyword evidence="4" id="KW-1185">Reference proteome</keyword>
<feature type="transmembrane region" description="Helical" evidence="2">
    <location>
        <begin position="36"/>
        <end position="61"/>
    </location>
</feature>
<dbReference type="RefSeq" id="WP_187242909.1">
    <property type="nucleotide sequence ID" value="NZ_BAAAOK010000028.1"/>
</dbReference>
<accession>A0ABR7LM31</accession>
<proteinExistence type="predicted"/>
<comment type="caution">
    <text evidence="3">The sequence shown here is derived from an EMBL/GenBank/DDBJ whole genome shotgun (WGS) entry which is preliminary data.</text>
</comment>
<name>A0ABR7LM31_9ACTN</name>
<evidence type="ECO:0008006" key="5">
    <source>
        <dbReference type="Google" id="ProtNLM"/>
    </source>
</evidence>
<protein>
    <recommendedName>
        <fullName evidence="5">ATP synthase protein I</fullName>
    </recommendedName>
</protein>
<feature type="region of interest" description="Disordered" evidence="1">
    <location>
        <begin position="128"/>
        <end position="151"/>
    </location>
</feature>
<dbReference type="Proteomes" id="UP000805614">
    <property type="component" value="Unassembled WGS sequence"/>
</dbReference>